<dbReference type="GO" id="GO:0008270">
    <property type="term" value="F:zinc ion binding"/>
    <property type="evidence" value="ECO:0007669"/>
    <property type="project" value="UniProtKB-KW"/>
</dbReference>
<evidence type="ECO:0000256" key="3">
    <source>
        <dbReference type="ARBA" id="ARBA00022737"/>
    </source>
</evidence>
<gene>
    <name evidence="14" type="primary">25484555</name>
    <name evidence="12" type="ordered locus">MTR_1g077700</name>
    <name evidence="13" type="ORF">MtrunA17_Chr1g0188901</name>
</gene>
<evidence type="ECO:0000256" key="8">
    <source>
        <dbReference type="ARBA" id="ARBA00023242"/>
    </source>
</evidence>
<feature type="domain" description="C2H2-type" evidence="11">
    <location>
        <begin position="60"/>
        <end position="88"/>
    </location>
</feature>
<reference evidence="12 15" key="1">
    <citation type="journal article" date="2011" name="Nature">
        <title>The Medicago genome provides insight into the evolution of rhizobial symbioses.</title>
        <authorList>
            <person name="Young N.D."/>
            <person name="Debelle F."/>
            <person name="Oldroyd G.E."/>
            <person name="Geurts R."/>
            <person name="Cannon S.B."/>
            <person name="Udvardi M.K."/>
            <person name="Benedito V.A."/>
            <person name="Mayer K.F."/>
            <person name="Gouzy J."/>
            <person name="Schoof H."/>
            <person name="Van de Peer Y."/>
            <person name="Proost S."/>
            <person name="Cook D.R."/>
            <person name="Meyers B.C."/>
            <person name="Spannagl M."/>
            <person name="Cheung F."/>
            <person name="De Mita S."/>
            <person name="Krishnakumar V."/>
            <person name="Gundlach H."/>
            <person name="Zhou S."/>
            <person name="Mudge J."/>
            <person name="Bharti A.K."/>
            <person name="Murray J.D."/>
            <person name="Naoumkina M.A."/>
            <person name="Rosen B."/>
            <person name="Silverstein K.A."/>
            <person name="Tang H."/>
            <person name="Rombauts S."/>
            <person name="Zhao P.X."/>
            <person name="Zhou P."/>
            <person name="Barbe V."/>
            <person name="Bardou P."/>
            <person name="Bechner M."/>
            <person name="Bellec A."/>
            <person name="Berger A."/>
            <person name="Berges H."/>
            <person name="Bidwell S."/>
            <person name="Bisseling T."/>
            <person name="Choisne N."/>
            <person name="Couloux A."/>
            <person name="Denny R."/>
            <person name="Deshpande S."/>
            <person name="Dai X."/>
            <person name="Doyle J.J."/>
            <person name="Dudez A.M."/>
            <person name="Farmer A.D."/>
            <person name="Fouteau S."/>
            <person name="Franken C."/>
            <person name="Gibelin C."/>
            <person name="Gish J."/>
            <person name="Goldstein S."/>
            <person name="Gonzalez A.J."/>
            <person name="Green P.J."/>
            <person name="Hallab A."/>
            <person name="Hartog M."/>
            <person name="Hua A."/>
            <person name="Humphray S.J."/>
            <person name="Jeong D.H."/>
            <person name="Jing Y."/>
            <person name="Jocker A."/>
            <person name="Kenton S.M."/>
            <person name="Kim D.J."/>
            <person name="Klee K."/>
            <person name="Lai H."/>
            <person name="Lang C."/>
            <person name="Lin S."/>
            <person name="Macmil S.L."/>
            <person name="Magdelenat G."/>
            <person name="Matthews L."/>
            <person name="McCorrison J."/>
            <person name="Monaghan E.L."/>
            <person name="Mun J.H."/>
            <person name="Najar F.Z."/>
            <person name="Nicholson C."/>
            <person name="Noirot C."/>
            <person name="O'Bleness M."/>
            <person name="Paule C.R."/>
            <person name="Poulain J."/>
            <person name="Prion F."/>
            <person name="Qin B."/>
            <person name="Qu C."/>
            <person name="Retzel E.F."/>
            <person name="Riddle C."/>
            <person name="Sallet E."/>
            <person name="Samain S."/>
            <person name="Samson N."/>
            <person name="Sanders I."/>
            <person name="Saurat O."/>
            <person name="Scarpelli C."/>
            <person name="Schiex T."/>
            <person name="Segurens B."/>
            <person name="Severin A.J."/>
            <person name="Sherrier D.J."/>
            <person name="Shi R."/>
            <person name="Sims S."/>
            <person name="Singer S.R."/>
            <person name="Sinharoy S."/>
            <person name="Sterck L."/>
            <person name="Viollet A."/>
            <person name="Wang B.B."/>
            <person name="Wang K."/>
            <person name="Wang M."/>
            <person name="Wang X."/>
            <person name="Warfsmann J."/>
            <person name="Weissenbach J."/>
            <person name="White D.D."/>
            <person name="White J.D."/>
            <person name="Wiley G.B."/>
            <person name="Wincker P."/>
            <person name="Xing Y."/>
            <person name="Yang L."/>
            <person name="Yao Z."/>
            <person name="Ying F."/>
            <person name="Zhai J."/>
            <person name="Zhou L."/>
            <person name="Zuber A."/>
            <person name="Denarie J."/>
            <person name="Dixon R.A."/>
            <person name="May G.D."/>
            <person name="Schwartz D.C."/>
            <person name="Rogers J."/>
            <person name="Quetier F."/>
            <person name="Town C.D."/>
            <person name="Roe B.A."/>
        </authorList>
    </citation>
    <scope>NUCLEOTIDE SEQUENCE [LARGE SCALE GENOMIC DNA]</scope>
    <source>
        <strain evidence="12">A17</strain>
        <strain evidence="14 15">cv. Jemalong A17</strain>
    </source>
</reference>
<dbReference type="HOGENOM" id="CLU_059471_3_3_1"/>
<feature type="region of interest" description="Disordered" evidence="10">
    <location>
        <begin position="149"/>
        <end position="186"/>
    </location>
</feature>
<feature type="region of interest" description="Disordered" evidence="10">
    <location>
        <begin position="26"/>
        <end position="50"/>
    </location>
</feature>
<evidence type="ECO:0000313" key="14">
    <source>
        <dbReference type="EnsemblPlants" id="KEH42893"/>
    </source>
</evidence>
<keyword evidence="15" id="KW-1185">Reference proteome</keyword>
<keyword evidence="2" id="KW-0479">Metal-binding</keyword>
<dbReference type="EMBL" id="CM001217">
    <property type="protein sequence ID" value="KEH42893.1"/>
    <property type="molecule type" value="Genomic_DNA"/>
</dbReference>
<feature type="compositionally biased region" description="Low complexity" evidence="10">
    <location>
        <begin position="31"/>
        <end position="45"/>
    </location>
</feature>
<dbReference type="Proteomes" id="UP000002051">
    <property type="component" value="Unassembled WGS sequence"/>
</dbReference>
<evidence type="ECO:0000256" key="6">
    <source>
        <dbReference type="ARBA" id="ARBA00023015"/>
    </source>
</evidence>
<evidence type="ECO:0000256" key="2">
    <source>
        <dbReference type="ARBA" id="ARBA00022723"/>
    </source>
</evidence>
<dbReference type="PROSITE" id="PS00028">
    <property type="entry name" value="ZINC_FINGER_C2H2_1"/>
    <property type="match status" value="1"/>
</dbReference>
<keyword evidence="6" id="KW-0805">Transcription regulation</keyword>
<dbReference type="GO" id="GO:0005634">
    <property type="term" value="C:nucleus"/>
    <property type="evidence" value="ECO:0007669"/>
    <property type="project" value="UniProtKB-SubCell"/>
</dbReference>
<dbReference type="SUPFAM" id="SSF57667">
    <property type="entry name" value="beta-beta-alpha zinc fingers"/>
    <property type="match status" value="1"/>
</dbReference>
<dbReference type="EnsemblPlants" id="KEH42893">
    <property type="protein sequence ID" value="KEH42893"/>
    <property type="gene ID" value="MTR_1g077700"/>
</dbReference>
<dbReference type="AlphaFoldDB" id="A0A072VND0"/>
<comment type="subcellular location">
    <subcellularLocation>
        <location evidence="1">Nucleus</location>
    </subcellularLocation>
</comment>
<keyword evidence="7" id="KW-0804">Transcription</keyword>
<organism evidence="12 15">
    <name type="scientific">Medicago truncatula</name>
    <name type="common">Barrel medic</name>
    <name type="synonym">Medicago tribuloides</name>
    <dbReference type="NCBI Taxonomy" id="3880"/>
    <lineage>
        <taxon>Eukaryota</taxon>
        <taxon>Viridiplantae</taxon>
        <taxon>Streptophyta</taxon>
        <taxon>Embryophyta</taxon>
        <taxon>Tracheophyta</taxon>
        <taxon>Spermatophyta</taxon>
        <taxon>Magnoliopsida</taxon>
        <taxon>eudicotyledons</taxon>
        <taxon>Gunneridae</taxon>
        <taxon>Pentapetalae</taxon>
        <taxon>rosids</taxon>
        <taxon>fabids</taxon>
        <taxon>Fabales</taxon>
        <taxon>Fabaceae</taxon>
        <taxon>Papilionoideae</taxon>
        <taxon>50 kb inversion clade</taxon>
        <taxon>NPAAA clade</taxon>
        <taxon>Hologalegina</taxon>
        <taxon>IRL clade</taxon>
        <taxon>Trifolieae</taxon>
        <taxon>Medicago</taxon>
    </lineage>
</organism>
<dbReference type="PANTHER" id="PTHR26374">
    <property type="entry name" value="ZINC FINGER PROTEIN ZAT5"/>
    <property type="match status" value="1"/>
</dbReference>
<name>A0A072VND0_MEDTR</name>
<evidence type="ECO:0000313" key="12">
    <source>
        <dbReference type="EMBL" id="KEH42893.1"/>
    </source>
</evidence>
<keyword evidence="3" id="KW-0677">Repeat</keyword>
<dbReference type="EMBL" id="PSQE01000001">
    <property type="protein sequence ID" value="RHN80493.1"/>
    <property type="molecule type" value="Genomic_DNA"/>
</dbReference>
<dbReference type="SMART" id="SM00355">
    <property type="entry name" value="ZnF_C2H2"/>
    <property type="match status" value="2"/>
</dbReference>
<evidence type="ECO:0000256" key="10">
    <source>
        <dbReference type="SAM" id="MobiDB-lite"/>
    </source>
</evidence>
<sequence>MEASHEQQLSLGYREHINITEGNITQKVINPSQSPNPSSTSAYSSTREGETRESARYNVYACKTCNKTFTSSQALGGHRKGCQKKPRDGFKINNKSISLKLNSINGMGNIYASSSSSNKSKVYGCSICGSKFTSGQALGGHMTFHHAPVEETSSTPMASEPDEEDEEPPAKKMNVPLDLDLNLPAA</sequence>
<evidence type="ECO:0000259" key="11">
    <source>
        <dbReference type="PROSITE" id="PS50157"/>
    </source>
</evidence>
<evidence type="ECO:0000313" key="13">
    <source>
        <dbReference type="EMBL" id="RHN80493.1"/>
    </source>
</evidence>
<dbReference type="Proteomes" id="UP000265566">
    <property type="component" value="Chromosome 1"/>
</dbReference>
<dbReference type="Pfam" id="PF13912">
    <property type="entry name" value="zf-C2H2_6"/>
    <property type="match status" value="2"/>
</dbReference>
<evidence type="ECO:0000256" key="4">
    <source>
        <dbReference type="ARBA" id="ARBA00022771"/>
    </source>
</evidence>
<reference evidence="13" key="5">
    <citation type="journal article" date="2018" name="Nat. Plants">
        <title>Whole-genome landscape of Medicago truncatula symbiotic genes.</title>
        <authorList>
            <person name="Pecrix Y."/>
            <person name="Gamas P."/>
            <person name="Carrere S."/>
        </authorList>
    </citation>
    <scope>NUCLEOTIDE SEQUENCE</scope>
    <source>
        <tissue evidence="13">Leaves</tissue>
    </source>
</reference>
<evidence type="ECO:0000313" key="15">
    <source>
        <dbReference type="Proteomes" id="UP000002051"/>
    </source>
</evidence>
<keyword evidence="5" id="KW-0862">Zinc</keyword>
<dbReference type="InterPro" id="IPR013087">
    <property type="entry name" value="Znf_C2H2_type"/>
</dbReference>
<reference evidence="16" key="4">
    <citation type="journal article" date="2018" name="Nat. Plants">
        <title>Whole-genome landscape of Medicago truncatula symbiotic genes.</title>
        <authorList>
            <person name="Pecrix Y."/>
            <person name="Staton S.E."/>
            <person name="Sallet E."/>
            <person name="Lelandais-Briere C."/>
            <person name="Moreau S."/>
            <person name="Carrere S."/>
            <person name="Blein T."/>
            <person name="Jardinaud M.F."/>
            <person name="Latrasse D."/>
            <person name="Zouine M."/>
            <person name="Zahm M."/>
            <person name="Kreplak J."/>
            <person name="Mayjonade B."/>
            <person name="Satge C."/>
            <person name="Perez M."/>
            <person name="Cauet S."/>
            <person name="Marande W."/>
            <person name="Chantry-Darmon C."/>
            <person name="Lopez-Roques C."/>
            <person name="Bouchez O."/>
            <person name="Berard A."/>
            <person name="Debelle F."/>
            <person name="Munos S."/>
            <person name="Bendahmane A."/>
            <person name="Berges H."/>
            <person name="Niebel A."/>
            <person name="Buitink J."/>
            <person name="Frugier F."/>
            <person name="Benhamed M."/>
            <person name="Crespi M."/>
            <person name="Gouzy J."/>
            <person name="Gamas P."/>
        </authorList>
    </citation>
    <scope>NUCLEOTIDE SEQUENCE [LARGE SCALE GENOMIC DNA]</scope>
    <source>
        <strain evidence="16">cv. Jemalong A17</strain>
    </source>
</reference>
<dbReference type="KEGG" id="mtr:25484555"/>
<evidence type="ECO:0000256" key="7">
    <source>
        <dbReference type="ARBA" id="ARBA00023163"/>
    </source>
</evidence>
<proteinExistence type="predicted"/>
<reference evidence="12 15" key="2">
    <citation type="journal article" date="2014" name="BMC Genomics">
        <title>An improved genome release (version Mt4.0) for the model legume Medicago truncatula.</title>
        <authorList>
            <person name="Tang H."/>
            <person name="Krishnakumar V."/>
            <person name="Bidwell S."/>
            <person name="Rosen B."/>
            <person name="Chan A."/>
            <person name="Zhou S."/>
            <person name="Gentzbittel L."/>
            <person name="Childs K.L."/>
            <person name="Yandell M."/>
            <person name="Gundlach H."/>
            <person name="Mayer K.F."/>
            <person name="Schwartz D.C."/>
            <person name="Town C.D."/>
        </authorList>
    </citation>
    <scope>GENOME REANNOTATION</scope>
    <source>
        <strain evidence="12">A17</strain>
        <strain evidence="14 15">cv. Jemalong A17</strain>
    </source>
</reference>
<dbReference type="PANTHER" id="PTHR26374:SF378">
    <property type="entry name" value="C2H2-TYPE ZINC FINGER FAMILY PROTEIN"/>
    <property type="match status" value="1"/>
</dbReference>
<dbReference type="InterPro" id="IPR036236">
    <property type="entry name" value="Znf_C2H2_sf"/>
</dbReference>
<keyword evidence="8" id="KW-0539">Nucleus</keyword>
<evidence type="ECO:0000256" key="5">
    <source>
        <dbReference type="ARBA" id="ARBA00022833"/>
    </source>
</evidence>
<evidence type="ECO:0000313" key="16">
    <source>
        <dbReference type="Proteomes" id="UP000265566"/>
    </source>
</evidence>
<accession>A0A072VND0</accession>
<keyword evidence="4 9" id="KW-0863">Zinc-finger</keyword>
<reference evidence="14" key="3">
    <citation type="submission" date="2015-04" db="UniProtKB">
        <authorList>
            <consortium name="EnsemblPlants"/>
        </authorList>
    </citation>
    <scope>IDENTIFICATION</scope>
    <source>
        <strain evidence="14">cv. Jemalong A17</strain>
    </source>
</reference>
<dbReference type="OrthoDB" id="9411774at2759"/>
<protein>
    <submittedName>
        <fullName evidence="12">C2H2 and C2HC zinc finger protein</fullName>
    </submittedName>
    <submittedName>
        <fullName evidence="13">Putative transcription factor C2H2 family</fullName>
    </submittedName>
</protein>
<evidence type="ECO:0000256" key="1">
    <source>
        <dbReference type="ARBA" id="ARBA00004123"/>
    </source>
</evidence>
<evidence type="ECO:0000256" key="9">
    <source>
        <dbReference type="PROSITE-ProRule" id="PRU00042"/>
    </source>
</evidence>
<dbReference type="STRING" id="3880.A0A072VND0"/>
<feature type="domain" description="C2H2-type" evidence="11">
    <location>
        <begin position="123"/>
        <end position="150"/>
    </location>
</feature>
<dbReference type="Gene3D" id="3.30.160.60">
    <property type="entry name" value="Classic Zinc Finger"/>
    <property type="match status" value="2"/>
</dbReference>
<dbReference type="Gramene" id="rna4428">
    <property type="protein sequence ID" value="RHN80493.1"/>
    <property type="gene ID" value="gene4428"/>
</dbReference>
<dbReference type="PROSITE" id="PS50157">
    <property type="entry name" value="ZINC_FINGER_C2H2_2"/>
    <property type="match status" value="2"/>
</dbReference>